<dbReference type="CDD" id="cd06170">
    <property type="entry name" value="LuxR_C_like"/>
    <property type="match status" value="1"/>
</dbReference>
<feature type="domain" description="Response regulatory" evidence="7">
    <location>
        <begin position="4"/>
        <end position="122"/>
    </location>
</feature>
<protein>
    <submittedName>
        <fullName evidence="8">Response regulator transcription factor</fullName>
    </submittedName>
</protein>
<comment type="caution">
    <text evidence="8">The sequence shown here is derived from an EMBL/GenBank/DDBJ whole genome shotgun (WGS) entry which is preliminary data.</text>
</comment>
<keyword evidence="9" id="KW-1185">Reference proteome</keyword>
<dbReference type="InterPro" id="IPR011006">
    <property type="entry name" value="CheY-like_superfamily"/>
</dbReference>
<accession>A0ABS9XMT2</accession>
<evidence type="ECO:0000256" key="5">
    <source>
        <dbReference type="PROSITE-ProRule" id="PRU00169"/>
    </source>
</evidence>
<dbReference type="SUPFAM" id="SSF52172">
    <property type="entry name" value="CheY-like"/>
    <property type="match status" value="1"/>
</dbReference>
<evidence type="ECO:0000256" key="4">
    <source>
        <dbReference type="ARBA" id="ARBA00023163"/>
    </source>
</evidence>
<dbReference type="PROSITE" id="PS50043">
    <property type="entry name" value="HTH_LUXR_2"/>
    <property type="match status" value="1"/>
</dbReference>
<dbReference type="PROSITE" id="PS50110">
    <property type="entry name" value="RESPONSE_REGULATORY"/>
    <property type="match status" value="1"/>
</dbReference>
<keyword evidence="2" id="KW-0805">Transcription regulation</keyword>
<evidence type="ECO:0000256" key="1">
    <source>
        <dbReference type="ARBA" id="ARBA00022553"/>
    </source>
</evidence>
<dbReference type="Proteomes" id="UP001165270">
    <property type="component" value="Unassembled WGS sequence"/>
</dbReference>
<evidence type="ECO:0000256" key="2">
    <source>
        <dbReference type="ARBA" id="ARBA00023015"/>
    </source>
</evidence>
<dbReference type="InterPro" id="IPR000792">
    <property type="entry name" value="Tscrpt_reg_LuxR_C"/>
</dbReference>
<name>A0ABS9XMT2_9ACTN</name>
<organism evidence="8 9">
    <name type="scientific">Streptomyces spinosisporus</name>
    <dbReference type="NCBI Taxonomy" id="2927582"/>
    <lineage>
        <taxon>Bacteria</taxon>
        <taxon>Bacillati</taxon>
        <taxon>Actinomycetota</taxon>
        <taxon>Actinomycetes</taxon>
        <taxon>Kitasatosporales</taxon>
        <taxon>Streptomycetaceae</taxon>
        <taxon>Streptomyces</taxon>
    </lineage>
</organism>
<dbReference type="InterPro" id="IPR001789">
    <property type="entry name" value="Sig_transdc_resp-reg_receiver"/>
</dbReference>
<reference evidence="8" key="1">
    <citation type="submission" date="2022-03" db="EMBL/GenBank/DDBJ databases">
        <title>Streptomyces 7R015 and 7R016 isolated from Barleria lupulina in Thailand.</title>
        <authorList>
            <person name="Kanchanasin P."/>
            <person name="Phongsopitanun W."/>
            <person name="Tanasupawat S."/>
        </authorList>
    </citation>
    <scope>NUCLEOTIDE SEQUENCE</scope>
    <source>
        <strain evidence="8">7R016</strain>
    </source>
</reference>
<dbReference type="SUPFAM" id="SSF46894">
    <property type="entry name" value="C-terminal effector domain of the bipartite response regulators"/>
    <property type="match status" value="1"/>
</dbReference>
<evidence type="ECO:0000313" key="8">
    <source>
        <dbReference type="EMBL" id="MCI3243310.1"/>
    </source>
</evidence>
<dbReference type="PANTHER" id="PTHR43214:SF24">
    <property type="entry name" value="TRANSCRIPTIONAL REGULATORY PROTEIN NARL-RELATED"/>
    <property type="match status" value="1"/>
</dbReference>
<dbReference type="SMART" id="SM00421">
    <property type="entry name" value="HTH_LUXR"/>
    <property type="match status" value="1"/>
</dbReference>
<feature type="domain" description="HTH luxR-type" evidence="6">
    <location>
        <begin position="152"/>
        <end position="217"/>
    </location>
</feature>
<evidence type="ECO:0000259" key="7">
    <source>
        <dbReference type="PROSITE" id="PS50110"/>
    </source>
</evidence>
<dbReference type="InterPro" id="IPR016032">
    <property type="entry name" value="Sig_transdc_resp-reg_C-effctor"/>
</dbReference>
<proteinExistence type="predicted"/>
<keyword evidence="1 5" id="KW-0597">Phosphoprotein</keyword>
<dbReference type="SMART" id="SM00448">
    <property type="entry name" value="REC"/>
    <property type="match status" value="1"/>
</dbReference>
<feature type="modified residue" description="4-aspartylphosphate" evidence="5">
    <location>
        <position position="55"/>
    </location>
</feature>
<dbReference type="PANTHER" id="PTHR43214">
    <property type="entry name" value="TWO-COMPONENT RESPONSE REGULATOR"/>
    <property type="match status" value="1"/>
</dbReference>
<dbReference type="Pfam" id="PF00196">
    <property type="entry name" value="GerE"/>
    <property type="match status" value="1"/>
</dbReference>
<dbReference type="InterPro" id="IPR058245">
    <property type="entry name" value="NreC/VraR/RcsB-like_REC"/>
</dbReference>
<dbReference type="RefSeq" id="WP_016433103.1">
    <property type="nucleotide sequence ID" value="NZ_JALDAX010000011.1"/>
</dbReference>
<evidence type="ECO:0000256" key="3">
    <source>
        <dbReference type="ARBA" id="ARBA00023125"/>
    </source>
</evidence>
<evidence type="ECO:0000313" key="9">
    <source>
        <dbReference type="Proteomes" id="UP001165270"/>
    </source>
</evidence>
<dbReference type="Gene3D" id="3.40.50.2300">
    <property type="match status" value="1"/>
</dbReference>
<dbReference type="CDD" id="cd17535">
    <property type="entry name" value="REC_NarL-like"/>
    <property type="match status" value="1"/>
</dbReference>
<keyword evidence="3" id="KW-0238">DNA-binding</keyword>
<dbReference type="Pfam" id="PF00072">
    <property type="entry name" value="Response_reg"/>
    <property type="match status" value="1"/>
</dbReference>
<evidence type="ECO:0000259" key="6">
    <source>
        <dbReference type="PROSITE" id="PS50043"/>
    </source>
</evidence>
<sequence>MTIRVLLADDQALVRAALRILLDSCDDMELVAEATCGGEAVALARVHRPDVVMMDIRVPGTDGVAATSEICADPGAPGTRVLILTTREIDARVAEALRAGASGFLDKDVTADVLLDGIRTVASGDSLLSPLATRALISRFLAVPAPDTPLITSGDLAAFTDRDREVVTWVAEGRSNAEIAERLDVSAVSVRTQVRRVMTELGVRDRAQLVVLAHQSGLVRTQAPANC</sequence>
<dbReference type="PRINTS" id="PR00038">
    <property type="entry name" value="HTHLUXR"/>
</dbReference>
<dbReference type="EMBL" id="JALDAX010000011">
    <property type="protein sequence ID" value="MCI3243310.1"/>
    <property type="molecule type" value="Genomic_DNA"/>
</dbReference>
<gene>
    <name evidence="8" type="ORF">MQN93_26650</name>
</gene>
<dbReference type="InterPro" id="IPR039420">
    <property type="entry name" value="WalR-like"/>
</dbReference>
<keyword evidence="4" id="KW-0804">Transcription</keyword>